<dbReference type="PANTHER" id="PTHR35523:SF1">
    <property type="entry name" value="CELL WALL PROTEIN SED1"/>
    <property type="match status" value="1"/>
</dbReference>
<reference evidence="1" key="1">
    <citation type="journal article" date="2020" name="Stud. Mycol.">
        <title>101 Dothideomycetes genomes: a test case for predicting lifestyles and emergence of pathogens.</title>
        <authorList>
            <person name="Haridas S."/>
            <person name="Albert R."/>
            <person name="Binder M."/>
            <person name="Bloem J."/>
            <person name="Labutti K."/>
            <person name="Salamov A."/>
            <person name="Andreopoulos B."/>
            <person name="Baker S."/>
            <person name="Barry K."/>
            <person name="Bills G."/>
            <person name="Bluhm B."/>
            <person name="Cannon C."/>
            <person name="Castanera R."/>
            <person name="Culley D."/>
            <person name="Daum C."/>
            <person name="Ezra D."/>
            <person name="Gonzalez J."/>
            <person name="Henrissat B."/>
            <person name="Kuo A."/>
            <person name="Liang C."/>
            <person name="Lipzen A."/>
            <person name="Lutzoni F."/>
            <person name="Magnuson J."/>
            <person name="Mondo S."/>
            <person name="Nolan M."/>
            <person name="Ohm R."/>
            <person name="Pangilinan J."/>
            <person name="Park H.-J."/>
            <person name="Ramirez L."/>
            <person name="Alfaro M."/>
            <person name="Sun H."/>
            <person name="Tritt A."/>
            <person name="Yoshinaga Y."/>
            <person name="Zwiers L.-H."/>
            <person name="Turgeon B."/>
            <person name="Goodwin S."/>
            <person name="Spatafora J."/>
            <person name="Crous P."/>
            <person name="Grigoriev I."/>
        </authorList>
    </citation>
    <scope>NUCLEOTIDE SEQUENCE</scope>
    <source>
        <strain evidence="1">HMLAC05119</strain>
    </source>
</reference>
<dbReference type="InterPro" id="IPR038843">
    <property type="entry name" value="Sed1/Spi1"/>
</dbReference>
<accession>A0A6A5QPG0</accession>
<keyword evidence="2" id="KW-1185">Reference proteome</keyword>
<dbReference type="GO" id="GO:0009277">
    <property type="term" value="C:fungal-type cell wall"/>
    <property type="evidence" value="ECO:0007669"/>
    <property type="project" value="TreeGrafter"/>
</dbReference>
<protein>
    <submittedName>
        <fullName evidence="1">Uncharacterized protein</fullName>
    </submittedName>
</protein>
<dbReference type="AlphaFoldDB" id="A0A6A5QPG0"/>
<sequence>MRSFAVIAGLAASANAYAYGYPAYNETSSAPSYPAVSTPAGYPVDGAPSSSAPAYGAYSVSSKAPEYPSYATTTIKGLTTVCPEPTTLKVGSKTYTVTKSTTIIDDDCEYTTTVPVKPTPTPVKPISVPAPVKPSSAPAPPPVAPVYPSKNGTAPTYPVATGTPTSTKPAPSQFTGAAAQTGAAMLAIVGAVAAGVFGI</sequence>
<proteinExistence type="predicted"/>
<gene>
    <name evidence="1" type="ORF">BDU57DRAFT_230942</name>
</gene>
<dbReference type="OrthoDB" id="3792750at2759"/>
<name>A0A6A5QPG0_AMPQU</name>
<organism evidence="1 2">
    <name type="scientific">Ampelomyces quisqualis</name>
    <name type="common">Powdery mildew agent</name>
    <dbReference type="NCBI Taxonomy" id="50730"/>
    <lineage>
        <taxon>Eukaryota</taxon>
        <taxon>Fungi</taxon>
        <taxon>Dikarya</taxon>
        <taxon>Ascomycota</taxon>
        <taxon>Pezizomycotina</taxon>
        <taxon>Dothideomycetes</taxon>
        <taxon>Pleosporomycetidae</taxon>
        <taxon>Pleosporales</taxon>
        <taxon>Pleosporineae</taxon>
        <taxon>Phaeosphaeriaceae</taxon>
        <taxon>Ampelomyces</taxon>
    </lineage>
</organism>
<evidence type="ECO:0000313" key="2">
    <source>
        <dbReference type="Proteomes" id="UP000800096"/>
    </source>
</evidence>
<dbReference type="GO" id="GO:0031505">
    <property type="term" value="P:fungal-type cell wall organization"/>
    <property type="evidence" value="ECO:0007669"/>
    <property type="project" value="InterPro"/>
</dbReference>
<dbReference type="PANTHER" id="PTHR35523">
    <property type="entry name" value="CELL WALL PROTEIN SED1"/>
    <property type="match status" value="1"/>
</dbReference>
<dbReference type="Proteomes" id="UP000800096">
    <property type="component" value="Unassembled WGS sequence"/>
</dbReference>
<dbReference type="GO" id="GO:0005199">
    <property type="term" value="F:structural constituent of cell wall"/>
    <property type="evidence" value="ECO:0007669"/>
    <property type="project" value="InterPro"/>
</dbReference>
<dbReference type="EMBL" id="ML979135">
    <property type="protein sequence ID" value="KAF1916414.1"/>
    <property type="molecule type" value="Genomic_DNA"/>
</dbReference>
<evidence type="ECO:0000313" key="1">
    <source>
        <dbReference type="EMBL" id="KAF1916414.1"/>
    </source>
</evidence>